<dbReference type="OrthoDB" id="274805at2"/>
<keyword evidence="2" id="KW-1185">Reference proteome</keyword>
<comment type="caution">
    <text evidence="1">The sequence shown here is derived from an EMBL/GenBank/DDBJ whole genome shotgun (WGS) entry which is preliminary data.</text>
</comment>
<evidence type="ECO:0000313" key="1">
    <source>
        <dbReference type="EMBL" id="TLD71304.1"/>
    </source>
</evidence>
<evidence type="ECO:0008006" key="3">
    <source>
        <dbReference type="Google" id="ProtNLM"/>
    </source>
</evidence>
<dbReference type="SUPFAM" id="SSF56399">
    <property type="entry name" value="ADP-ribosylation"/>
    <property type="match status" value="1"/>
</dbReference>
<dbReference type="AlphaFoldDB" id="A0A5R8KG77"/>
<dbReference type="EMBL" id="VAUV01000005">
    <property type="protein sequence ID" value="TLD71304.1"/>
    <property type="molecule type" value="Genomic_DNA"/>
</dbReference>
<dbReference type="Proteomes" id="UP000306196">
    <property type="component" value="Unassembled WGS sequence"/>
</dbReference>
<sequence length="188" mass="21299">MPWNRYALGYHGCDASVAKKIVAGEDALNPSENDYDWLGHGLYFWEDSFERAHRWALDESSKQRGKVKRPAVLGAIIELRSCLDLVQVEHLDLVKNAYERMLGVFREANQPVPANTGKDLGARALDCAVFQSLHVFREEDYQAPFDTVRAFFTEGEPLYPTAGIRQLDHIQICVRNPACIAGYFLPLQ</sequence>
<dbReference type="RefSeq" id="WP_138085519.1">
    <property type="nucleotide sequence ID" value="NZ_VAUV01000005.1"/>
</dbReference>
<dbReference type="Gene3D" id="3.90.175.10">
    <property type="entry name" value="Diphtheria Toxin, domain 1"/>
    <property type="match status" value="1"/>
</dbReference>
<name>A0A5R8KG77_9BACT</name>
<organism evidence="1 2">
    <name type="scientific">Phragmitibacter flavus</name>
    <dbReference type="NCBI Taxonomy" id="2576071"/>
    <lineage>
        <taxon>Bacteria</taxon>
        <taxon>Pseudomonadati</taxon>
        <taxon>Verrucomicrobiota</taxon>
        <taxon>Verrucomicrobiia</taxon>
        <taxon>Verrucomicrobiales</taxon>
        <taxon>Verrucomicrobiaceae</taxon>
        <taxon>Phragmitibacter</taxon>
    </lineage>
</organism>
<gene>
    <name evidence="1" type="ORF">FEM03_07170</name>
</gene>
<protein>
    <recommendedName>
        <fullName evidence="3">DUF3990 domain-containing protein</fullName>
    </recommendedName>
</protein>
<accession>A0A5R8KG77</accession>
<proteinExistence type="predicted"/>
<evidence type="ECO:0000313" key="2">
    <source>
        <dbReference type="Proteomes" id="UP000306196"/>
    </source>
</evidence>
<reference evidence="1 2" key="1">
    <citation type="submission" date="2019-05" db="EMBL/GenBank/DDBJ databases">
        <title>Verrucobacter flavum gen. nov., sp. nov. a new member of the family Verrucomicrobiaceae.</title>
        <authorList>
            <person name="Szuroczki S."/>
            <person name="Abbaszade G."/>
            <person name="Szabo A."/>
            <person name="Felfoldi T."/>
            <person name="Schumann P."/>
            <person name="Boka K."/>
            <person name="Keki Z."/>
            <person name="Toumi M."/>
            <person name="Toth E."/>
        </authorList>
    </citation>
    <scope>NUCLEOTIDE SEQUENCE [LARGE SCALE GENOMIC DNA]</scope>
    <source>
        <strain evidence="1 2">MG-N-17</strain>
    </source>
</reference>